<proteinExistence type="predicted"/>
<dbReference type="Proteomes" id="UP001162030">
    <property type="component" value="Chromosome"/>
</dbReference>
<accession>A0ABM9I0F4</accession>
<dbReference type="EMBL" id="OX458333">
    <property type="protein sequence ID" value="CAI8808500.1"/>
    <property type="molecule type" value="Genomic_DNA"/>
</dbReference>
<name>A0ABM9I0F4_9GAMM</name>
<keyword evidence="2" id="KW-1185">Reference proteome</keyword>
<organism evidence="1 2">
    <name type="scientific">Methylocaldum szegediense</name>
    <dbReference type="NCBI Taxonomy" id="73780"/>
    <lineage>
        <taxon>Bacteria</taxon>
        <taxon>Pseudomonadati</taxon>
        <taxon>Pseudomonadota</taxon>
        <taxon>Gammaproteobacteria</taxon>
        <taxon>Methylococcales</taxon>
        <taxon>Methylococcaceae</taxon>
        <taxon>Methylocaldum</taxon>
    </lineage>
</organism>
<sequence>MQGQIGDQHGKLLMVPVGVFPPAQEIAVHAVLYALIGEVLDIGIPDRAPFQVQDGQIGEGFFRCHAIALRVRPLAASAVPSPCARAASRPG</sequence>
<protein>
    <submittedName>
        <fullName evidence="1">Uncharacterized protein</fullName>
    </submittedName>
</protein>
<reference evidence="1 2" key="1">
    <citation type="submission" date="2023-03" db="EMBL/GenBank/DDBJ databases">
        <authorList>
            <person name="Pearce D."/>
        </authorList>
    </citation>
    <scope>NUCLEOTIDE SEQUENCE [LARGE SCALE GENOMIC DNA]</scope>
    <source>
        <strain evidence="1">Msz</strain>
    </source>
</reference>
<gene>
    <name evidence="1" type="ORF">MSZNOR_1732</name>
</gene>
<evidence type="ECO:0000313" key="2">
    <source>
        <dbReference type="Proteomes" id="UP001162030"/>
    </source>
</evidence>
<evidence type="ECO:0000313" key="1">
    <source>
        <dbReference type="EMBL" id="CAI8808500.1"/>
    </source>
</evidence>